<keyword evidence="1" id="KW-0472">Membrane</keyword>
<proteinExistence type="predicted"/>
<evidence type="ECO:0000256" key="1">
    <source>
        <dbReference type="SAM" id="Phobius"/>
    </source>
</evidence>
<keyword evidence="1" id="KW-0812">Transmembrane</keyword>
<feature type="transmembrane region" description="Helical" evidence="1">
    <location>
        <begin position="33"/>
        <end position="54"/>
    </location>
</feature>
<keyword evidence="1" id="KW-1133">Transmembrane helix</keyword>
<accession>A0A8D9EL82</accession>
<name>A0A8D9EL82_9HEMI</name>
<reference evidence="2" key="1">
    <citation type="submission" date="2021-05" db="EMBL/GenBank/DDBJ databases">
        <authorList>
            <person name="Alioto T."/>
            <person name="Alioto T."/>
            <person name="Gomez Garrido J."/>
        </authorList>
    </citation>
    <scope>NUCLEOTIDE SEQUENCE</scope>
</reference>
<evidence type="ECO:0000313" key="2">
    <source>
        <dbReference type="EMBL" id="CAG6758143.1"/>
    </source>
</evidence>
<dbReference type="EMBL" id="HBUF01548838">
    <property type="protein sequence ID" value="CAG6758143.1"/>
    <property type="molecule type" value="Transcribed_RNA"/>
</dbReference>
<protein>
    <submittedName>
        <fullName evidence="2">Uncharacterized protein</fullName>
    </submittedName>
</protein>
<organism evidence="2">
    <name type="scientific">Cacopsylla melanoneura</name>
    <dbReference type="NCBI Taxonomy" id="428564"/>
    <lineage>
        <taxon>Eukaryota</taxon>
        <taxon>Metazoa</taxon>
        <taxon>Ecdysozoa</taxon>
        <taxon>Arthropoda</taxon>
        <taxon>Hexapoda</taxon>
        <taxon>Insecta</taxon>
        <taxon>Pterygota</taxon>
        <taxon>Neoptera</taxon>
        <taxon>Paraneoptera</taxon>
        <taxon>Hemiptera</taxon>
        <taxon>Sternorrhyncha</taxon>
        <taxon>Psylloidea</taxon>
        <taxon>Psyllidae</taxon>
        <taxon>Psyllinae</taxon>
        <taxon>Cacopsylla</taxon>
    </lineage>
</organism>
<sequence>MALTFCCGTPHLTQSCIFLCPYVLSRRACTVHYSPLLFFLYKTIFVNIPLFLLLKEMLVIYFERVTLGSCALMYSPRTARTKKFRIVLASQVGTYDAGEKKITIRF</sequence>
<dbReference type="AlphaFoldDB" id="A0A8D9EL82"/>